<gene>
    <name evidence="2" type="ORF">CIRG_09597</name>
</gene>
<name>A0A0J7BGM9_COCIT</name>
<protein>
    <submittedName>
        <fullName evidence="2">Uncharacterized protein</fullName>
    </submittedName>
</protein>
<proteinExistence type="predicted"/>
<evidence type="ECO:0000313" key="3">
    <source>
        <dbReference type="Proteomes" id="UP000054565"/>
    </source>
</evidence>
<organism evidence="2 3">
    <name type="scientific">Coccidioides immitis RMSCC 2394</name>
    <dbReference type="NCBI Taxonomy" id="404692"/>
    <lineage>
        <taxon>Eukaryota</taxon>
        <taxon>Fungi</taxon>
        <taxon>Dikarya</taxon>
        <taxon>Ascomycota</taxon>
        <taxon>Pezizomycotina</taxon>
        <taxon>Eurotiomycetes</taxon>
        <taxon>Eurotiomycetidae</taxon>
        <taxon>Onygenales</taxon>
        <taxon>Onygenaceae</taxon>
        <taxon>Coccidioides</taxon>
    </lineage>
</organism>
<evidence type="ECO:0000256" key="1">
    <source>
        <dbReference type="SAM" id="MobiDB-lite"/>
    </source>
</evidence>
<feature type="region of interest" description="Disordered" evidence="1">
    <location>
        <begin position="1"/>
        <end position="49"/>
    </location>
</feature>
<accession>A0A0J7BGM9</accession>
<sequence length="191" mass="21632">MLRDQTINWTKRDHPAETAANLPTLPGYRPDGETLSECQQTSRSRELDLAPKRSRRLQRVVLTCINKALCTPYGIDMSSPSSGCHMCLIQDAPESSSPELSGGWSSHQQKVVRNIINPDTVFGILRVYLFSYVGYIHHTNQRWCRIRKAFVMKNGNEHKVHKNQTFESGPATRGSAPTLISERLGLRRTVR</sequence>
<dbReference type="AlphaFoldDB" id="A0A0J7BGM9"/>
<dbReference type="Proteomes" id="UP000054565">
    <property type="component" value="Unassembled WGS sequence"/>
</dbReference>
<evidence type="ECO:0000313" key="2">
    <source>
        <dbReference type="EMBL" id="KMP09427.1"/>
    </source>
</evidence>
<reference evidence="3" key="1">
    <citation type="journal article" date="2010" name="Genome Res.">
        <title>Population genomic sequencing of Coccidioides fungi reveals recent hybridization and transposon control.</title>
        <authorList>
            <person name="Neafsey D.E."/>
            <person name="Barker B.M."/>
            <person name="Sharpton T.J."/>
            <person name="Stajich J.E."/>
            <person name="Park D.J."/>
            <person name="Whiston E."/>
            <person name="Hung C.-Y."/>
            <person name="McMahan C."/>
            <person name="White J."/>
            <person name="Sykes S."/>
            <person name="Heiman D."/>
            <person name="Young S."/>
            <person name="Zeng Q."/>
            <person name="Abouelleil A."/>
            <person name="Aftuck L."/>
            <person name="Bessette D."/>
            <person name="Brown A."/>
            <person name="FitzGerald M."/>
            <person name="Lui A."/>
            <person name="Macdonald J.P."/>
            <person name="Priest M."/>
            <person name="Orbach M.J."/>
            <person name="Galgiani J.N."/>
            <person name="Kirkland T.N."/>
            <person name="Cole G.T."/>
            <person name="Birren B.W."/>
            <person name="Henn M.R."/>
            <person name="Taylor J.W."/>
            <person name="Rounsley S.D."/>
        </authorList>
    </citation>
    <scope>NUCLEOTIDE SEQUENCE [LARGE SCALE GENOMIC DNA]</scope>
    <source>
        <strain evidence="3">RMSCC 2394</strain>
    </source>
</reference>
<dbReference type="EMBL" id="DS028099">
    <property type="protein sequence ID" value="KMP09427.1"/>
    <property type="molecule type" value="Genomic_DNA"/>
</dbReference>